<accession>A0A3A5MCU1</accession>
<dbReference type="RefSeq" id="WP_147364580.1">
    <property type="nucleotide sequence ID" value="NZ_QZVS01000090.1"/>
</dbReference>
<dbReference type="InterPro" id="IPR036852">
    <property type="entry name" value="Peptidase_S8/S53_dom_sf"/>
</dbReference>
<dbReference type="SUPFAM" id="SSF52743">
    <property type="entry name" value="Subtilisin-like"/>
    <property type="match status" value="1"/>
</dbReference>
<sequence length="606" mass="64510">MDIVRPAVRGDSNFSYVDKTSGRQLAFTPKTDEEMVTFEGSANEDTVRDIVRAGPVLSVSQGVNLNRGFAAVYVRPGQDRAAAERSLAERPEIANAMPVLIDEHGASRYFLPDELTVQFAAGVTPEQAEAAIRHLGSEIVIVQRTPGYYTVAVPRGGALFESVRAFAERADVVFAEPSEVSFNSALAYIPNDTDFPRLWGLHNTAQVVNGVAGRADADIDATEAWEITRGDPNVIIAVIDTGADLDHPDLAANFLPRGAEDWDFADAGDPVPDDVDGHGTHVCGTIAAADNTVGVLGVAPGCRLMPLRIDLQTGMNQNRADAINFVAAHAVANPARSYVINCSWRMNGDHAGVRTAIQNAVAQNVVVVFAAGNANTNTDITPQFPGVYPEVIAVAALDQSDRRASFSNFGGNVDVSAPGVNIWSTMPNDTFGFLDGTSMASPHVAGVAALIWSRHRFLTNAQVRDVLQATCDNIDSSNPGFVGMLGRGRINAFRAVSHPIFAVANFGYDAGGWRVEKHPRVLADVTGDGAADIVGFGTAGVWASRSNRNGTFQRPVKVVDNFAYDAGGWRVERHPRFLADLTGDGRADIVGFGNAGVWVSVNNGNG</sequence>
<dbReference type="Pfam" id="PF22148">
    <property type="entry name" value="Fervidolysin_NPro-like"/>
    <property type="match status" value="1"/>
</dbReference>
<keyword evidence="2 5" id="KW-0645">Protease</keyword>
<organism evidence="8 9">
    <name type="scientific">Cryobacterium melibiosiphilum</name>
    <dbReference type="NCBI Taxonomy" id="995039"/>
    <lineage>
        <taxon>Bacteria</taxon>
        <taxon>Bacillati</taxon>
        <taxon>Actinomycetota</taxon>
        <taxon>Actinomycetes</taxon>
        <taxon>Micrococcales</taxon>
        <taxon>Microbacteriaceae</taxon>
        <taxon>Cryobacterium</taxon>
    </lineage>
</organism>
<protein>
    <submittedName>
        <fullName evidence="8">Uncharacterized protein</fullName>
    </submittedName>
</protein>
<dbReference type="Proteomes" id="UP000272015">
    <property type="component" value="Unassembled WGS sequence"/>
</dbReference>
<dbReference type="Pfam" id="PF00082">
    <property type="entry name" value="Peptidase_S8"/>
    <property type="match status" value="1"/>
</dbReference>
<keyword evidence="9" id="KW-1185">Reference proteome</keyword>
<evidence type="ECO:0000256" key="1">
    <source>
        <dbReference type="ARBA" id="ARBA00011073"/>
    </source>
</evidence>
<dbReference type="OrthoDB" id="9813435at2"/>
<evidence type="ECO:0000256" key="4">
    <source>
        <dbReference type="ARBA" id="ARBA00022825"/>
    </source>
</evidence>
<keyword evidence="4 5" id="KW-0720">Serine protease</keyword>
<feature type="domain" description="Fervidolysin-like N-terminal prodomain" evidence="7">
    <location>
        <begin position="108"/>
        <end position="178"/>
    </location>
</feature>
<feature type="active site" description="Charge relay system" evidence="5">
    <location>
        <position position="240"/>
    </location>
</feature>
<evidence type="ECO:0000259" key="7">
    <source>
        <dbReference type="Pfam" id="PF22148"/>
    </source>
</evidence>
<evidence type="ECO:0000256" key="5">
    <source>
        <dbReference type="PROSITE-ProRule" id="PRU01240"/>
    </source>
</evidence>
<dbReference type="InterPro" id="IPR000209">
    <property type="entry name" value="Peptidase_S8/S53_dom"/>
</dbReference>
<dbReference type="GO" id="GO:0006508">
    <property type="term" value="P:proteolysis"/>
    <property type="evidence" value="ECO:0007669"/>
    <property type="project" value="UniProtKB-KW"/>
</dbReference>
<feature type="non-terminal residue" evidence="8">
    <location>
        <position position="606"/>
    </location>
</feature>
<gene>
    <name evidence="8" type="ORF">D6T64_14705</name>
</gene>
<proteinExistence type="inferred from homology"/>
<dbReference type="AlphaFoldDB" id="A0A3A5MCU1"/>
<evidence type="ECO:0000313" key="9">
    <source>
        <dbReference type="Proteomes" id="UP000272015"/>
    </source>
</evidence>
<dbReference type="PROSITE" id="PS51892">
    <property type="entry name" value="SUBTILASE"/>
    <property type="match status" value="1"/>
</dbReference>
<feature type="domain" description="Peptidase S8/S53" evidence="6">
    <location>
        <begin position="233"/>
        <end position="473"/>
    </location>
</feature>
<dbReference type="PANTHER" id="PTHR43399">
    <property type="entry name" value="SUBTILISIN-RELATED"/>
    <property type="match status" value="1"/>
</dbReference>
<comment type="similarity">
    <text evidence="1 5">Belongs to the peptidase S8 family.</text>
</comment>
<dbReference type="InterPro" id="IPR023828">
    <property type="entry name" value="Peptidase_S8_Ser-AS"/>
</dbReference>
<keyword evidence="3 5" id="KW-0378">Hydrolase</keyword>
<dbReference type="InterPro" id="IPR051048">
    <property type="entry name" value="Peptidase_S8/S53_subtilisin"/>
</dbReference>
<feature type="active site" description="Charge relay system" evidence="5">
    <location>
        <position position="438"/>
    </location>
</feature>
<dbReference type="GO" id="GO:0004252">
    <property type="term" value="F:serine-type endopeptidase activity"/>
    <property type="evidence" value="ECO:0007669"/>
    <property type="project" value="UniProtKB-UniRule"/>
</dbReference>
<reference evidence="8 9" key="1">
    <citation type="submission" date="2018-09" db="EMBL/GenBank/DDBJ databases">
        <title>Novel species of Cryobacterium.</title>
        <authorList>
            <person name="Liu Q."/>
            <person name="Xin Y.-H."/>
        </authorList>
    </citation>
    <scope>NUCLEOTIDE SEQUENCE [LARGE SCALE GENOMIC DNA]</scope>
    <source>
        <strain evidence="8 9">Hh39</strain>
    </source>
</reference>
<dbReference type="EMBL" id="QZVS01000090">
    <property type="protein sequence ID" value="RJT87292.1"/>
    <property type="molecule type" value="Genomic_DNA"/>
</dbReference>
<comment type="caution">
    <text evidence="8">The sequence shown here is derived from an EMBL/GenBank/DDBJ whole genome shotgun (WGS) entry which is preliminary data.</text>
</comment>
<evidence type="ECO:0000259" key="6">
    <source>
        <dbReference type="Pfam" id="PF00082"/>
    </source>
</evidence>
<dbReference type="InterPro" id="IPR015500">
    <property type="entry name" value="Peptidase_S8_subtilisin-rel"/>
</dbReference>
<dbReference type="InterPro" id="IPR022398">
    <property type="entry name" value="Peptidase_S8_His-AS"/>
</dbReference>
<feature type="active site" description="Charge relay system" evidence="5">
    <location>
        <position position="278"/>
    </location>
</feature>
<name>A0A3A5MCU1_9MICO</name>
<evidence type="ECO:0000256" key="3">
    <source>
        <dbReference type="ARBA" id="ARBA00022801"/>
    </source>
</evidence>
<dbReference type="InterPro" id="IPR054399">
    <property type="entry name" value="Fervidolysin-like_N_prodom"/>
</dbReference>
<evidence type="ECO:0000313" key="8">
    <source>
        <dbReference type="EMBL" id="RJT87292.1"/>
    </source>
</evidence>
<evidence type="ECO:0000256" key="2">
    <source>
        <dbReference type="ARBA" id="ARBA00022670"/>
    </source>
</evidence>
<dbReference type="PROSITE" id="PS00138">
    <property type="entry name" value="SUBTILASE_SER"/>
    <property type="match status" value="1"/>
</dbReference>
<dbReference type="PANTHER" id="PTHR43399:SF4">
    <property type="entry name" value="CELL WALL-ASSOCIATED PROTEASE"/>
    <property type="match status" value="1"/>
</dbReference>
<dbReference type="Gene3D" id="3.40.50.200">
    <property type="entry name" value="Peptidase S8/S53 domain"/>
    <property type="match status" value="1"/>
</dbReference>
<dbReference type="PRINTS" id="PR00723">
    <property type="entry name" value="SUBTILISIN"/>
</dbReference>
<dbReference type="PROSITE" id="PS00137">
    <property type="entry name" value="SUBTILASE_HIS"/>
    <property type="match status" value="1"/>
</dbReference>